<comment type="caution">
    <text evidence="2">The sequence shown here is derived from an EMBL/GenBank/DDBJ whole genome shotgun (WGS) entry which is preliminary data.</text>
</comment>
<dbReference type="Gene3D" id="2.30.30.240">
    <property type="entry name" value="PRC-barrel domain"/>
    <property type="match status" value="1"/>
</dbReference>
<dbReference type="AlphaFoldDB" id="A0A9D1I210"/>
<dbReference type="PANTHER" id="PTHR40061">
    <property type="entry name" value="SPORULATION PROTEIN YLMC-RELATED"/>
    <property type="match status" value="1"/>
</dbReference>
<dbReference type="PANTHER" id="PTHR40061:SF1">
    <property type="entry name" value="SPORULATION PROTEIN YLMC-RELATED"/>
    <property type="match status" value="1"/>
</dbReference>
<dbReference type="InterPro" id="IPR014238">
    <property type="entry name" value="Spore_YlmC/YmxH"/>
</dbReference>
<evidence type="ECO:0000313" key="3">
    <source>
        <dbReference type="Proteomes" id="UP000824090"/>
    </source>
</evidence>
<sequence length="84" mass="9410">MRLSEIGNKEIVDLSTGSSYGQLWDAEMIFDKKSGKIKSVLVPSLQSTGFMKKSFSDTYELPWSSIVIIGEDMIIFQSRPSSEL</sequence>
<dbReference type="InterPro" id="IPR011033">
    <property type="entry name" value="PRC_barrel-like_sf"/>
</dbReference>
<evidence type="ECO:0000259" key="1">
    <source>
        <dbReference type="Pfam" id="PF05239"/>
    </source>
</evidence>
<name>A0A9D1I210_9FIRM</name>
<dbReference type="Pfam" id="PF05239">
    <property type="entry name" value="PRC"/>
    <property type="match status" value="1"/>
</dbReference>
<feature type="domain" description="PRC-barrel" evidence="1">
    <location>
        <begin position="1"/>
        <end position="78"/>
    </location>
</feature>
<reference evidence="2" key="2">
    <citation type="journal article" date="2021" name="PeerJ">
        <title>Extensive microbial diversity within the chicken gut microbiome revealed by metagenomics and culture.</title>
        <authorList>
            <person name="Gilroy R."/>
            <person name="Ravi A."/>
            <person name="Getino M."/>
            <person name="Pursley I."/>
            <person name="Horton D.L."/>
            <person name="Alikhan N.F."/>
            <person name="Baker D."/>
            <person name="Gharbi K."/>
            <person name="Hall N."/>
            <person name="Watson M."/>
            <person name="Adriaenssens E.M."/>
            <person name="Foster-Nyarko E."/>
            <person name="Jarju S."/>
            <person name="Secka A."/>
            <person name="Antonio M."/>
            <person name="Oren A."/>
            <person name="Chaudhuri R.R."/>
            <person name="La Ragione R."/>
            <person name="Hildebrand F."/>
            <person name="Pallen M.J."/>
        </authorList>
    </citation>
    <scope>NUCLEOTIDE SEQUENCE</scope>
    <source>
        <strain evidence="2">ChiHcec3-6078</strain>
    </source>
</reference>
<dbReference type="Proteomes" id="UP000824090">
    <property type="component" value="Unassembled WGS sequence"/>
</dbReference>
<dbReference type="NCBIfam" id="TIGR02888">
    <property type="entry name" value="spore_YlmC_YmxH"/>
    <property type="match status" value="1"/>
</dbReference>
<accession>A0A9D1I210</accession>
<protein>
    <submittedName>
        <fullName evidence="2">YlmC/YmxH family sporulation protein</fullName>
    </submittedName>
</protein>
<organism evidence="2 3">
    <name type="scientific">Candidatus Allocopromorpha excrementigallinarum</name>
    <dbReference type="NCBI Taxonomy" id="2840742"/>
    <lineage>
        <taxon>Bacteria</taxon>
        <taxon>Bacillati</taxon>
        <taxon>Bacillota</taxon>
        <taxon>Clostridia</taxon>
        <taxon>Eubacteriales</taxon>
        <taxon>Eubacteriaceae</taxon>
        <taxon>Eubacteriaceae incertae sedis</taxon>
        <taxon>Candidatus Allocopromorpha</taxon>
    </lineage>
</organism>
<evidence type="ECO:0000313" key="2">
    <source>
        <dbReference type="EMBL" id="HIU26492.1"/>
    </source>
</evidence>
<dbReference type="InterPro" id="IPR027275">
    <property type="entry name" value="PRC-brl_dom"/>
</dbReference>
<dbReference type="SUPFAM" id="SSF50346">
    <property type="entry name" value="PRC-barrel domain"/>
    <property type="match status" value="1"/>
</dbReference>
<reference evidence="2" key="1">
    <citation type="submission" date="2020-10" db="EMBL/GenBank/DDBJ databases">
        <authorList>
            <person name="Gilroy R."/>
        </authorList>
    </citation>
    <scope>NUCLEOTIDE SEQUENCE</scope>
    <source>
        <strain evidence="2">ChiHcec3-6078</strain>
    </source>
</reference>
<proteinExistence type="predicted"/>
<dbReference type="EMBL" id="DVMP01000153">
    <property type="protein sequence ID" value="HIU26492.1"/>
    <property type="molecule type" value="Genomic_DNA"/>
</dbReference>
<gene>
    <name evidence="2" type="ORF">IAC50_08380</name>
</gene>